<comment type="caution">
    <text evidence="1">The sequence shown here is derived from an EMBL/GenBank/DDBJ whole genome shotgun (WGS) entry which is preliminary data.</text>
</comment>
<accession>A0ABN2SM53</accession>
<dbReference type="Proteomes" id="UP001500013">
    <property type="component" value="Unassembled WGS sequence"/>
</dbReference>
<organism evidence="1 2">
    <name type="scientific">Terrabacter lapilli</name>
    <dbReference type="NCBI Taxonomy" id="436231"/>
    <lineage>
        <taxon>Bacteria</taxon>
        <taxon>Bacillati</taxon>
        <taxon>Actinomycetota</taxon>
        <taxon>Actinomycetes</taxon>
        <taxon>Micrococcales</taxon>
        <taxon>Intrasporangiaceae</taxon>
        <taxon>Terrabacter</taxon>
    </lineage>
</organism>
<dbReference type="Pfam" id="PF13822">
    <property type="entry name" value="ACC_epsilon"/>
    <property type="match status" value="1"/>
</dbReference>
<dbReference type="EMBL" id="BAAAPU010000009">
    <property type="protein sequence ID" value="GAA1989213.1"/>
    <property type="molecule type" value="Genomic_DNA"/>
</dbReference>
<dbReference type="InterPro" id="IPR032716">
    <property type="entry name" value="ACC_epsilon"/>
</dbReference>
<protein>
    <recommendedName>
        <fullName evidence="3">Acyl-CoA carboxylase epsilon subunit-like protein</fullName>
    </recommendedName>
</protein>
<evidence type="ECO:0000313" key="2">
    <source>
        <dbReference type="Proteomes" id="UP001500013"/>
    </source>
</evidence>
<proteinExistence type="predicted"/>
<name>A0ABN2SM53_9MICO</name>
<evidence type="ECO:0000313" key="1">
    <source>
        <dbReference type="EMBL" id="GAA1989213.1"/>
    </source>
</evidence>
<sequence>MSTDATPAGDAIPAAAAIRVSGSPTPEELAALVVVLSALGDEEAPAEHARSAWSDPSWRLVGPSARHGGWRSTGLPR</sequence>
<reference evidence="1 2" key="1">
    <citation type="journal article" date="2019" name="Int. J. Syst. Evol. Microbiol.">
        <title>The Global Catalogue of Microorganisms (GCM) 10K type strain sequencing project: providing services to taxonomists for standard genome sequencing and annotation.</title>
        <authorList>
            <consortium name="The Broad Institute Genomics Platform"/>
            <consortium name="The Broad Institute Genome Sequencing Center for Infectious Disease"/>
            <person name="Wu L."/>
            <person name="Ma J."/>
        </authorList>
    </citation>
    <scope>NUCLEOTIDE SEQUENCE [LARGE SCALE GENOMIC DNA]</scope>
    <source>
        <strain evidence="1 2">JCM 15628</strain>
    </source>
</reference>
<evidence type="ECO:0008006" key="3">
    <source>
        <dbReference type="Google" id="ProtNLM"/>
    </source>
</evidence>
<gene>
    <name evidence="1" type="ORF">GCM10009817_33770</name>
</gene>
<keyword evidence="2" id="KW-1185">Reference proteome</keyword>
<dbReference type="RefSeq" id="WP_344065231.1">
    <property type="nucleotide sequence ID" value="NZ_BAAAPU010000009.1"/>
</dbReference>